<feature type="domain" description="Phasin" evidence="1">
    <location>
        <begin position="9"/>
        <end position="106"/>
    </location>
</feature>
<gene>
    <name evidence="2" type="ORF">J2T55_001072</name>
</gene>
<reference evidence="2" key="1">
    <citation type="submission" date="2022-08" db="EMBL/GenBank/DDBJ databases">
        <title>Genomic Encyclopedia of Type Strains, Phase III (KMG-III): the genomes of soil and plant-associated and newly described type strains.</title>
        <authorList>
            <person name="Whitman W."/>
        </authorList>
    </citation>
    <scope>NUCLEOTIDE SEQUENCE</scope>
    <source>
        <strain evidence="2">HMT 1</strain>
    </source>
</reference>
<dbReference type="NCBIfam" id="TIGR01841">
    <property type="entry name" value="phasin"/>
    <property type="match status" value="1"/>
</dbReference>
<evidence type="ECO:0000259" key="1">
    <source>
        <dbReference type="Pfam" id="PF09361"/>
    </source>
</evidence>
<dbReference type="RefSeq" id="WP_259054667.1">
    <property type="nucleotide sequence ID" value="NZ_JANUCT010000006.1"/>
</dbReference>
<accession>A0AAE3L143</accession>
<dbReference type="AlphaFoldDB" id="A0AAE3L143"/>
<protein>
    <submittedName>
        <fullName evidence="2">Phasin family protein</fullName>
    </submittedName>
</protein>
<comment type="caution">
    <text evidence="2">The sequence shown here is derived from an EMBL/GenBank/DDBJ whole genome shotgun (WGS) entry which is preliminary data.</text>
</comment>
<dbReference type="Proteomes" id="UP001204445">
    <property type="component" value="Unassembled WGS sequence"/>
</dbReference>
<sequence>MNTNDYIKTVTEYNKKSYESMKELASINKKSLEQIAEQQMALFSLIMDSNTKFLETVGKAKGYSEVLNAQSELSADFSGKALGIARNTADILSESKDEVSSWVEKQAKNIPAATSFTKAAA</sequence>
<evidence type="ECO:0000313" key="2">
    <source>
        <dbReference type="EMBL" id="MCS3903055.1"/>
    </source>
</evidence>
<name>A0AAE3L143_9GAMM</name>
<proteinExistence type="predicted"/>
<dbReference type="InterPro" id="IPR018968">
    <property type="entry name" value="Phasin"/>
</dbReference>
<evidence type="ECO:0000313" key="3">
    <source>
        <dbReference type="Proteomes" id="UP001204445"/>
    </source>
</evidence>
<organism evidence="2 3">
    <name type="scientific">Methylohalomonas lacus</name>
    <dbReference type="NCBI Taxonomy" id="398773"/>
    <lineage>
        <taxon>Bacteria</taxon>
        <taxon>Pseudomonadati</taxon>
        <taxon>Pseudomonadota</taxon>
        <taxon>Gammaproteobacteria</taxon>
        <taxon>Methylohalomonadales</taxon>
        <taxon>Methylohalomonadaceae</taxon>
        <taxon>Methylohalomonas</taxon>
    </lineage>
</organism>
<dbReference type="Pfam" id="PF09361">
    <property type="entry name" value="Phasin_2"/>
    <property type="match status" value="1"/>
</dbReference>
<dbReference type="EMBL" id="JANUCT010000006">
    <property type="protein sequence ID" value="MCS3903055.1"/>
    <property type="molecule type" value="Genomic_DNA"/>
</dbReference>
<keyword evidence="3" id="KW-1185">Reference proteome</keyword>
<dbReference type="InterPro" id="IPR010127">
    <property type="entry name" value="Phasin_subfam-1"/>
</dbReference>